<evidence type="ECO:0000256" key="5">
    <source>
        <dbReference type="ARBA" id="ARBA00022842"/>
    </source>
</evidence>
<dbReference type="Gene3D" id="1.25.60.10">
    <property type="entry name" value="MgtE N-terminal domain-like"/>
    <property type="match status" value="1"/>
</dbReference>
<dbReference type="SMART" id="SM00116">
    <property type="entry name" value="CBS"/>
    <property type="match status" value="2"/>
</dbReference>
<dbReference type="PROSITE" id="PS51371">
    <property type="entry name" value="CBS"/>
    <property type="match status" value="2"/>
</dbReference>
<comment type="function">
    <text evidence="9">Acts as a magnesium transporter.</text>
</comment>
<dbReference type="RefSeq" id="WP_341370891.1">
    <property type="nucleotide sequence ID" value="NZ_JBBPCO010000007.1"/>
</dbReference>
<keyword evidence="9" id="KW-0479">Metal-binding</keyword>
<dbReference type="InterPro" id="IPR000644">
    <property type="entry name" value="CBS_dom"/>
</dbReference>
<dbReference type="PANTHER" id="PTHR43773:SF1">
    <property type="entry name" value="MAGNESIUM TRANSPORTER MGTE"/>
    <property type="match status" value="1"/>
</dbReference>
<dbReference type="InterPro" id="IPR006668">
    <property type="entry name" value="Mg_transptr_MgtE_intracell_dom"/>
</dbReference>
<evidence type="ECO:0000313" key="12">
    <source>
        <dbReference type="Proteomes" id="UP001446205"/>
    </source>
</evidence>
<comment type="caution">
    <text evidence="11">The sequence shown here is derived from an EMBL/GenBank/DDBJ whole genome shotgun (WGS) entry which is preliminary data.</text>
</comment>
<feature type="transmembrane region" description="Helical" evidence="9">
    <location>
        <begin position="324"/>
        <end position="345"/>
    </location>
</feature>
<evidence type="ECO:0000256" key="1">
    <source>
        <dbReference type="ARBA" id="ARBA00004141"/>
    </source>
</evidence>
<comment type="subunit">
    <text evidence="9">Homodimer.</text>
</comment>
<dbReference type="Pfam" id="PF03448">
    <property type="entry name" value="MgtE_N"/>
    <property type="match status" value="1"/>
</dbReference>
<dbReference type="InterPro" id="IPR038076">
    <property type="entry name" value="MgtE_N_sf"/>
</dbReference>
<dbReference type="Pfam" id="PF00571">
    <property type="entry name" value="CBS"/>
    <property type="match status" value="2"/>
</dbReference>
<dbReference type="SMART" id="SM00924">
    <property type="entry name" value="MgtE_N"/>
    <property type="match status" value="1"/>
</dbReference>
<feature type="domain" description="CBS" evidence="10">
    <location>
        <begin position="210"/>
        <end position="268"/>
    </location>
</feature>
<dbReference type="Gene3D" id="3.10.580.10">
    <property type="entry name" value="CBS-domain"/>
    <property type="match status" value="1"/>
</dbReference>
<keyword evidence="12" id="KW-1185">Reference proteome</keyword>
<evidence type="ECO:0000256" key="2">
    <source>
        <dbReference type="ARBA" id="ARBA00009749"/>
    </source>
</evidence>
<name>A0ABU9D8X3_9PROT</name>
<protein>
    <recommendedName>
        <fullName evidence="9">Magnesium transporter MgtE</fullName>
    </recommendedName>
</protein>
<dbReference type="Proteomes" id="UP001446205">
    <property type="component" value="Unassembled WGS sequence"/>
</dbReference>
<dbReference type="NCBIfam" id="TIGR00400">
    <property type="entry name" value="mgtE"/>
    <property type="match status" value="1"/>
</dbReference>
<feature type="transmembrane region" description="Helical" evidence="9">
    <location>
        <begin position="294"/>
        <end position="312"/>
    </location>
</feature>
<dbReference type="EMBL" id="JBBPCO010000007">
    <property type="protein sequence ID" value="MEK8089834.1"/>
    <property type="molecule type" value="Genomic_DNA"/>
</dbReference>
<comment type="subcellular location">
    <subcellularLocation>
        <location evidence="9">Cell membrane</location>
        <topology evidence="9">Multi-pass membrane protein</topology>
    </subcellularLocation>
    <subcellularLocation>
        <location evidence="1">Membrane</location>
        <topology evidence="1">Multi-pass membrane protein</topology>
    </subcellularLocation>
</comment>
<evidence type="ECO:0000259" key="10">
    <source>
        <dbReference type="PROSITE" id="PS51371"/>
    </source>
</evidence>
<feature type="transmembrane region" description="Helical" evidence="9">
    <location>
        <begin position="431"/>
        <end position="454"/>
    </location>
</feature>
<dbReference type="SUPFAM" id="SSF161093">
    <property type="entry name" value="MgtE membrane domain-like"/>
    <property type="match status" value="1"/>
</dbReference>
<evidence type="ECO:0000256" key="3">
    <source>
        <dbReference type="ARBA" id="ARBA00022448"/>
    </source>
</evidence>
<evidence type="ECO:0000256" key="9">
    <source>
        <dbReference type="RuleBase" id="RU362011"/>
    </source>
</evidence>
<keyword evidence="6 9" id="KW-1133">Transmembrane helix</keyword>
<keyword evidence="9" id="KW-1003">Cell membrane</keyword>
<accession>A0ABU9D8X3</accession>
<dbReference type="SUPFAM" id="SSF54631">
    <property type="entry name" value="CBS-domain pair"/>
    <property type="match status" value="1"/>
</dbReference>
<sequence>MGVERAKRSSISRAHLERVLEALDKQDQDALRALIEDHHPGDQLLLLNLLSPLDRRAIYPVLDTEELAELLPLADEVIAQEMLDSLPQDRIGAALALMDTDDAADVLQWEDDEARRQDLIAFLPQADQAHVRELLSYPENSAGGLMQTELFSVPAKWRVRRVLEKLRRAPLDLEDIHDIYLVDNRGVLNGVISLYQVLRLDPEQPVIEGADTDPVSVTPEVDQERVAHLFKQHNLASMPVLDEGGHILGRITADDIFYVLEEEATEDLYRLANLGEAGDLHEAVSRTVAKRSSWLMLNLGLSTLTSMVVGIFEDSISRMAALAVLMPIIANVGGVGGIQTFTIVVRGIALGQINLSLGLRTIGRQAIVGLLNGLIIGAVLALVTWWRFDNAMLGALIAIAMLVSLIMAGLVGSALPIAMRRLNLDPPLASGLVTTVTDMTAFFTFLALATFFLIQ</sequence>
<dbReference type="Gene3D" id="1.10.357.20">
    <property type="entry name" value="SLC41 divalent cation transporters, integral membrane domain"/>
    <property type="match status" value="1"/>
</dbReference>
<keyword evidence="3 9" id="KW-0813">Transport</keyword>
<feature type="domain" description="CBS" evidence="10">
    <location>
        <begin position="146"/>
        <end position="209"/>
    </location>
</feature>
<gene>
    <name evidence="11" type="primary">mgtE</name>
    <name evidence="11" type="ORF">WOB96_08630</name>
</gene>
<dbReference type="Pfam" id="PF01769">
    <property type="entry name" value="MgtE"/>
    <property type="match status" value="1"/>
</dbReference>
<keyword evidence="5 9" id="KW-0460">Magnesium</keyword>
<evidence type="ECO:0000313" key="11">
    <source>
        <dbReference type="EMBL" id="MEK8089834.1"/>
    </source>
</evidence>
<dbReference type="InterPro" id="IPR006669">
    <property type="entry name" value="MgtE_transporter"/>
</dbReference>
<evidence type="ECO:0000256" key="6">
    <source>
        <dbReference type="ARBA" id="ARBA00022989"/>
    </source>
</evidence>
<dbReference type="CDD" id="cd04606">
    <property type="entry name" value="CBS_pair_Mg_transporter"/>
    <property type="match status" value="1"/>
</dbReference>
<dbReference type="InterPro" id="IPR006667">
    <property type="entry name" value="SLC41_membr_dom"/>
</dbReference>
<feature type="transmembrane region" description="Helical" evidence="9">
    <location>
        <begin position="392"/>
        <end position="419"/>
    </location>
</feature>
<dbReference type="InterPro" id="IPR036739">
    <property type="entry name" value="SLC41_membr_dom_sf"/>
</dbReference>
<organism evidence="11 12">
    <name type="scientific">Thermithiobacillus plumbiphilus</name>
    <dbReference type="NCBI Taxonomy" id="1729899"/>
    <lineage>
        <taxon>Bacteria</taxon>
        <taxon>Pseudomonadati</taxon>
        <taxon>Pseudomonadota</taxon>
        <taxon>Acidithiobacillia</taxon>
        <taxon>Acidithiobacillales</taxon>
        <taxon>Thermithiobacillaceae</taxon>
        <taxon>Thermithiobacillus</taxon>
    </lineage>
</organism>
<dbReference type="InterPro" id="IPR046342">
    <property type="entry name" value="CBS_dom_sf"/>
</dbReference>
<feature type="transmembrane region" description="Helical" evidence="9">
    <location>
        <begin position="366"/>
        <end position="386"/>
    </location>
</feature>
<evidence type="ECO:0000256" key="4">
    <source>
        <dbReference type="ARBA" id="ARBA00022692"/>
    </source>
</evidence>
<proteinExistence type="inferred from homology"/>
<evidence type="ECO:0000256" key="7">
    <source>
        <dbReference type="ARBA" id="ARBA00023136"/>
    </source>
</evidence>
<dbReference type="PANTHER" id="PTHR43773">
    <property type="entry name" value="MAGNESIUM TRANSPORTER MGTE"/>
    <property type="match status" value="1"/>
</dbReference>
<keyword evidence="8" id="KW-0129">CBS domain</keyword>
<keyword evidence="7 9" id="KW-0472">Membrane</keyword>
<comment type="similarity">
    <text evidence="2 9">Belongs to the SLC41A transporter family.</text>
</comment>
<keyword evidence="4 9" id="KW-0812">Transmembrane</keyword>
<evidence type="ECO:0000256" key="8">
    <source>
        <dbReference type="PROSITE-ProRule" id="PRU00703"/>
    </source>
</evidence>
<reference evidence="11 12" key="1">
    <citation type="submission" date="2024-04" db="EMBL/GenBank/DDBJ databases">
        <authorList>
            <person name="Abashina T."/>
            <person name="Shaikin A."/>
        </authorList>
    </citation>
    <scope>NUCLEOTIDE SEQUENCE [LARGE SCALE GENOMIC DNA]</scope>
    <source>
        <strain evidence="11 12">AAFK</strain>
    </source>
</reference>
<dbReference type="SUPFAM" id="SSF158791">
    <property type="entry name" value="MgtE N-terminal domain-like"/>
    <property type="match status" value="1"/>
</dbReference>